<name>A0A812LP44_SYMPI</name>
<protein>
    <submittedName>
        <fullName evidence="2">Uncharacterized protein</fullName>
    </submittedName>
</protein>
<evidence type="ECO:0000256" key="1">
    <source>
        <dbReference type="SAM" id="MobiDB-lite"/>
    </source>
</evidence>
<gene>
    <name evidence="2" type="ORF">SPIL2461_LOCUS4667</name>
</gene>
<feature type="region of interest" description="Disordered" evidence="1">
    <location>
        <begin position="15"/>
        <end position="54"/>
    </location>
</feature>
<evidence type="ECO:0000313" key="2">
    <source>
        <dbReference type="EMBL" id="CAE7248631.1"/>
    </source>
</evidence>
<reference evidence="2" key="1">
    <citation type="submission" date="2021-02" db="EMBL/GenBank/DDBJ databases">
        <authorList>
            <person name="Dougan E. K."/>
            <person name="Rhodes N."/>
            <person name="Thang M."/>
            <person name="Chan C."/>
        </authorList>
    </citation>
    <scope>NUCLEOTIDE SEQUENCE</scope>
</reference>
<organism evidence="2 3">
    <name type="scientific">Symbiodinium pilosum</name>
    <name type="common">Dinoflagellate</name>
    <dbReference type="NCBI Taxonomy" id="2952"/>
    <lineage>
        <taxon>Eukaryota</taxon>
        <taxon>Sar</taxon>
        <taxon>Alveolata</taxon>
        <taxon>Dinophyceae</taxon>
        <taxon>Suessiales</taxon>
        <taxon>Symbiodiniaceae</taxon>
        <taxon>Symbiodinium</taxon>
    </lineage>
</organism>
<proteinExistence type="predicted"/>
<feature type="compositionally biased region" description="Basic and acidic residues" evidence="1">
    <location>
        <begin position="21"/>
        <end position="34"/>
    </location>
</feature>
<evidence type="ECO:0000313" key="3">
    <source>
        <dbReference type="Proteomes" id="UP000649617"/>
    </source>
</evidence>
<dbReference type="AlphaFoldDB" id="A0A812LP44"/>
<dbReference type="EMBL" id="CAJNIZ010006280">
    <property type="protein sequence ID" value="CAE7248631.1"/>
    <property type="molecule type" value="Genomic_DNA"/>
</dbReference>
<keyword evidence="3" id="KW-1185">Reference proteome</keyword>
<comment type="caution">
    <text evidence="2">The sequence shown here is derived from an EMBL/GenBank/DDBJ whole genome shotgun (WGS) entry which is preliminary data.</text>
</comment>
<dbReference type="Proteomes" id="UP000649617">
    <property type="component" value="Unassembled WGS sequence"/>
</dbReference>
<sequence>MQKAEAEAIAKMEALLQSQKSEADEVKSLSEKSRPPTGSAKSNKSAKSTASRAG</sequence>
<accession>A0A812LP44</accession>
<feature type="compositionally biased region" description="Low complexity" evidence="1">
    <location>
        <begin position="39"/>
        <end position="54"/>
    </location>
</feature>